<dbReference type="Proteomes" id="UP000694228">
    <property type="component" value="Chromosome"/>
</dbReference>
<gene>
    <name evidence="3" type="ORF">KSK55_15970</name>
</gene>
<dbReference type="PANTHER" id="PTHR13947:SF37">
    <property type="entry name" value="LD18367P"/>
    <property type="match status" value="1"/>
</dbReference>
<dbReference type="CDD" id="cd04301">
    <property type="entry name" value="NAT_SF"/>
    <property type="match status" value="1"/>
</dbReference>
<dbReference type="AlphaFoldDB" id="A0A8F5ZEU3"/>
<dbReference type="PANTHER" id="PTHR13947">
    <property type="entry name" value="GNAT FAMILY N-ACETYLTRANSFERASE"/>
    <property type="match status" value="1"/>
</dbReference>
<dbReference type="InterPro" id="IPR050769">
    <property type="entry name" value="NAT_camello-type"/>
</dbReference>
<name>A0A8F5ZEU3_METHU</name>
<proteinExistence type="predicted"/>
<dbReference type="Pfam" id="PF00583">
    <property type="entry name" value="Acetyltransf_1"/>
    <property type="match status" value="1"/>
</dbReference>
<dbReference type="EMBL" id="CP077107">
    <property type="protein sequence ID" value="QXO94780.1"/>
    <property type="molecule type" value="Genomic_DNA"/>
</dbReference>
<organism evidence="3 4">
    <name type="scientific">Methanospirillum hungatei</name>
    <dbReference type="NCBI Taxonomy" id="2203"/>
    <lineage>
        <taxon>Archaea</taxon>
        <taxon>Methanobacteriati</taxon>
        <taxon>Methanobacteriota</taxon>
        <taxon>Stenosarchaea group</taxon>
        <taxon>Methanomicrobia</taxon>
        <taxon>Methanomicrobiales</taxon>
        <taxon>Methanospirillaceae</taxon>
        <taxon>Methanospirillum</taxon>
    </lineage>
</organism>
<evidence type="ECO:0000256" key="1">
    <source>
        <dbReference type="ARBA" id="ARBA00022679"/>
    </source>
</evidence>
<evidence type="ECO:0000313" key="4">
    <source>
        <dbReference type="Proteomes" id="UP000694228"/>
    </source>
</evidence>
<dbReference type="GO" id="GO:0008080">
    <property type="term" value="F:N-acetyltransferase activity"/>
    <property type="evidence" value="ECO:0007669"/>
    <property type="project" value="InterPro"/>
</dbReference>
<feature type="domain" description="N-acetyltransferase" evidence="2">
    <location>
        <begin position="7"/>
        <end position="142"/>
    </location>
</feature>
<sequence length="156" mass="17874">MNDSTDLTLRTLTPNENIPYSLLLLADETKEAIDTYIHQSVIYVLEHEGEMIAVCAVARISDSAMEIKNIAVREDWQNKGVGYRFLLDIIHKVREQGCSELIIATADCGHKQLYLYQKAGFQPDRVIPDYFIQNYPEPIFENGIQLKDQVILKMIL</sequence>
<protein>
    <submittedName>
        <fullName evidence="3">GNAT family N-acetyltransferase</fullName>
    </submittedName>
</protein>
<dbReference type="InterPro" id="IPR000182">
    <property type="entry name" value="GNAT_dom"/>
</dbReference>
<evidence type="ECO:0000259" key="2">
    <source>
        <dbReference type="PROSITE" id="PS51186"/>
    </source>
</evidence>
<keyword evidence="1" id="KW-0808">Transferase</keyword>
<accession>A0A8F5ZEU3</accession>
<evidence type="ECO:0000313" key="3">
    <source>
        <dbReference type="EMBL" id="QXO94780.1"/>
    </source>
</evidence>
<dbReference type="OrthoDB" id="110201at2157"/>
<reference evidence="3 4" key="1">
    <citation type="submission" date="2021-06" db="EMBL/GenBank/DDBJ databases">
        <title>Complete genome sequence of the secondary alcohol utilizing methanogen Methanospirillum hungatei strain GP1.</title>
        <authorList>
            <person name="Day L.A."/>
            <person name="Costa K.C."/>
        </authorList>
    </citation>
    <scope>NUCLEOTIDE SEQUENCE [LARGE SCALE GENOMIC DNA]</scope>
    <source>
        <strain evidence="3 4">GP1</strain>
    </source>
</reference>
<dbReference type="PROSITE" id="PS51186">
    <property type="entry name" value="GNAT"/>
    <property type="match status" value="1"/>
</dbReference>